<feature type="coiled-coil region" evidence="6">
    <location>
        <begin position="874"/>
        <end position="901"/>
    </location>
</feature>
<evidence type="ECO:0000313" key="9">
    <source>
        <dbReference type="Proteomes" id="UP001152795"/>
    </source>
</evidence>
<name>A0A7D9DRF9_PARCT</name>
<feature type="region of interest" description="Disordered" evidence="7">
    <location>
        <begin position="488"/>
        <end position="527"/>
    </location>
</feature>
<proteinExistence type="predicted"/>
<feature type="compositionally biased region" description="Basic and acidic residues" evidence="7">
    <location>
        <begin position="46"/>
        <end position="57"/>
    </location>
</feature>
<dbReference type="GO" id="GO:0000184">
    <property type="term" value="P:nuclear-transcribed mRNA catabolic process, nonsense-mediated decay"/>
    <property type="evidence" value="ECO:0007669"/>
    <property type="project" value="UniProtKB-KW"/>
</dbReference>
<dbReference type="GO" id="GO:0005697">
    <property type="term" value="C:telomerase holoenzyme complex"/>
    <property type="evidence" value="ECO:0007669"/>
    <property type="project" value="TreeGrafter"/>
</dbReference>
<dbReference type="Gene3D" id="3.40.50.1010">
    <property type="entry name" value="5'-nuclease"/>
    <property type="match status" value="1"/>
</dbReference>
<evidence type="ECO:0000256" key="4">
    <source>
        <dbReference type="ARBA" id="ARBA00023161"/>
    </source>
</evidence>
<dbReference type="SMART" id="SM00670">
    <property type="entry name" value="PINc"/>
    <property type="match status" value="1"/>
</dbReference>
<dbReference type="FunFam" id="3.40.50.1010:FF:000014">
    <property type="entry name" value="telomerase-binding protein EST1A isoform X1"/>
    <property type="match status" value="1"/>
</dbReference>
<evidence type="ECO:0000313" key="8">
    <source>
        <dbReference type="EMBL" id="CAB3992148.1"/>
    </source>
</evidence>
<dbReference type="InterPro" id="IPR045153">
    <property type="entry name" value="Est1/Ebs1-like"/>
</dbReference>
<dbReference type="Pfam" id="PF13638">
    <property type="entry name" value="PIN_4"/>
    <property type="match status" value="1"/>
</dbReference>
<sequence length="1093" mass="124532">MASKEDDLKVIRCTYLELKELAETLEKPRSRNNRGSRTAPSNSAKKTRETPRDEPGNKVKGSTKSSKERGVSRQQKTLPDRPRKEKDLPAEKASGISKKKGVAKKVTPKEQNRTTNNKNGLINTKTIPGQTTVSKTVRFDVQNTKESSESEGDINEYDRGLISPNRLLYDPAVRKQTSRSNNGKTLVQNDLCSNDDFCRNMERLSTNDSTPLATIKSNLQDSPAIPHTQTNSKKVNKQMAETLLADIGYLEADLDNLLSRRINSKEQLGHVTKLSCQVEEKCKAIMLTDLYVFTTREVYHILWRNGIYQVIEKLRMLQKSSQDDENWTSEVSCVLQEFLDSTRTFITSLITSLEDKHKFLLKSFLDAPNQFDDCSRAVKMALRSCHHFMIFLGDIERYKQNLASSKEWSVARSYYLKASKIAPRNGKPYNQLAVIAVYAKRRLDAVYYYVRSLSVSNPIMTAREKLHAIFDDVQRKAYDLHVSAQMERERQENELAHNARDDSTHQNWRQGRRRHNSTSRDSVHDRRTTEEGRHEFWVFYQSGTRREYLFTPNGLLKGQQNQKEMNEKKEKQNSKISLNEINKQFEIFFLCCHAMLFSKIGIDHFLENHHKTLGLFRTLLRHPASPAVRMKRLVEIIAINMFEIENVAHEDYGQFMQGTPLDLALNLGSDMFACLCKAASDAIKSSENNSDQEACHVPVLTNYVPAIKAWFDWMQQNISLLRSSSVSIKEEFWNSIGVLLNNLNGICGKSSPVVPGEIIVTLPEDDHLNGFNLLAQASKPRSNVDSNLEKEMVYRLLRNEAVQSIAKFLCEFEDLPLRFDESSQTYYVTDIMTNTTSEENRETGNEIDEDDIEDDVIIESVEDIDSDEELPSPVRELKAKKDALTKEILNQKQREEEAQAVLVEHSSKPTLALEINPQYLVPDTNCFIDHLPGLQYIVESRYFTVVIPLVVINELDGLAKGLSAADTDQQQRADFVAYQARAAVDFLEYSFSLTDQSQMLALTSKGSVLSTIAFRSEEPTAGRGINDDVILNCCTHYCDAKMDVVNKLATADQPFTIRRKVVLLTEDRNLRLKAHVQNIPVVTVPQFLEMIVP</sequence>
<feature type="compositionally biased region" description="Polar residues" evidence="7">
    <location>
        <begin position="113"/>
        <end position="129"/>
    </location>
</feature>
<dbReference type="Proteomes" id="UP001152795">
    <property type="component" value="Unassembled WGS sequence"/>
</dbReference>
<feature type="compositionally biased region" description="Polar residues" evidence="7">
    <location>
        <begin position="33"/>
        <end position="44"/>
    </location>
</feature>
<dbReference type="Pfam" id="PF10373">
    <property type="entry name" value="EST1_DNA_bind"/>
    <property type="match status" value="1"/>
</dbReference>
<accession>A0A7D9DRF9</accession>
<gene>
    <name evidence="8" type="ORF">PACLA_8A015399</name>
</gene>
<protein>
    <submittedName>
        <fullName evidence="8">Telomerase-binding EST1A isoform X1</fullName>
    </submittedName>
</protein>
<dbReference type="InterPro" id="IPR019458">
    <property type="entry name" value="Est1-like_N"/>
</dbReference>
<organism evidence="8 9">
    <name type="scientific">Paramuricea clavata</name>
    <name type="common">Red gorgonian</name>
    <name type="synonym">Violescent sea-whip</name>
    <dbReference type="NCBI Taxonomy" id="317549"/>
    <lineage>
        <taxon>Eukaryota</taxon>
        <taxon>Metazoa</taxon>
        <taxon>Cnidaria</taxon>
        <taxon>Anthozoa</taxon>
        <taxon>Octocorallia</taxon>
        <taxon>Malacalcyonacea</taxon>
        <taxon>Plexauridae</taxon>
        <taxon>Paramuricea</taxon>
    </lineage>
</organism>
<dbReference type="EMBL" id="CACRXK020001988">
    <property type="protein sequence ID" value="CAB3992148.1"/>
    <property type="molecule type" value="Genomic_DNA"/>
</dbReference>
<dbReference type="AlphaFoldDB" id="A0A7D9DRF9"/>
<dbReference type="PANTHER" id="PTHR15696">
    <property type="entry name" value="SMG-7 SUPPRESSOR WITH MORPHOLOGICAL EFFECT ON GENITALIA PROTEIN 7"/>
    <property type="match status" value="1"/>
</dbReference>
<keyword evidence="4" id="KW-0866">Nonsense-mediated mRNA decay</keyword>
<dbReference type="Pfam" id="PF10374">
    <property type="entry name" value="EST1"/>
    <property type="match status" value="1"/>
</dbReference>
<dbReference type="SUPFAM" id="SSF48452">
    <property type="entry name" value="TPR-like"/>
    <property type="match status" value="1"/>
</dbReference>
<evidence type="ECO:0000256" key="5">
    <source>
        <dbReference type="ARBA" id="ARBA00023242"/>
    </source>
</evidence>
<comment type="subcellular location">
    <subcellularLocation>
        <location evidence="2">Cytoplasm</location>
    </subcellularLocation>
    <subcellularLocation>
        <location evidence="1">Nucleus</location>
    </subcellularLocation>
</comment>
<keyword evidence="9" id="KW-1185">Reference proteome</keyword>
<dbReference type="CDD" id="cd09885">
    <property type="entry name" value="PIN_Smg6-like"/>
    <property type="match status" value="1"/>
</dbReference>
<evidence type="ECO:0000256" key="2">
    <source>
        <dbReference type="ARBA" id="ARBA00004496"/>
    </source>
</evidence>
<comment type="caution">
    <text evidence="8">The sequence shown here is derived from an EMBL/GenBank/DDBJ whole genome shotgun (WGS) entry which is preliminary data.</text>
</comment>
<dbReference type="SUPFAM" id="SSF88723">
    <property type="entry name" value="PIN domain-like"/>
    <property type="match status" value="1"/>
</dbReference>
<keyword evidence="3" id="KW-0963">Cytoplasm</keyword>
<evidence type="ECO:0000256" key="6">
    <source>
        <dbReference type="SAM" id="Coils"/>
    </source>
</evidence>
<keyword evidence="6" id="KW-0175">Coiled coil</keyword>
<reference evidence="8" key="1">
    <citation type="submission" date="2020-04" db="EMBL/GenBank/DDBJ databases">
        <authorList>
            <person name="Alioto T."/>
            <person name="Alioto T."/>
            <person name="Gomez Garrido J."/>
        </authorList>
    </citation>
    <scope>NUCLEOTIDE SEQUENCE</scope>
    <source>
        <strain evidence="8">A484AB</strain>
    </source>
</reference>
<feature type="compositionally biased region" description="Basic and acidic residues" evidence="7">
    <location>
        <begin position="488"/>
        <end position="504"/>
    </location>
</feature>
<feature type="compositionally biased region" description="Basic and acidic residues" evidence="7">
    <location>
        <begin position="78"/>
        <end position="90"/>
    </location>
</feature>
<evidence type="ECO:0000256" key="7">
    <source>
        <dbReference type="SAM" id="MobiDB-lite"/>
    </source>
</evidence>
<dbReference type="PANTHER" id="PTHR15696:SF0">
    <property type="entry name" value="TELOMERASE-BINDING PROTEIN EST1A"/>
    <property type="match status" value="1"/>
</dbReference>
<evidence type="ECO:0000256" key="1">
    <source>
        <dbReference type="ARBA" id="ARBA00004123"/>
    </source>
</evidence>
<dbReference type="InterPro" id="IPR002716">
    <property type="entry name" value="PIN_dom"/>
</dbReference>
<evidence type="ECO:0000256" key="3">
    <source>
        <dbReference type="ARBA" id="ARBA00022490"/>
    </source>
</evidence>
<dbReference type="InterPro" id="IPR011990">
    <property type="entry name" value="TPR-like_helical_dom_sf"/>
</dbReference>
<dbReference type="GO" id="GO:0070034">
    <property type="term" value="F:telomerase RNA binding"/>
    <property type="evidence" value="ECO:0007669"/>
    <property type="project" value="TreeGrafter"/>
</dbReference>
<dbReference type="OrthoDB" id="2017974at2759"/>
<dbReference type="InterPro" id="IPR018834">
    <property type="entry name" value="DNA/RNA-bd_Est1-type"/>
</dbReference>
<feature type="region of interest" description="Disordered" evidence="7">
    <location>
        <begin position="21"/>
        <end position="129"/>
    </location>
</feature>
<keyword evidence="5" id="KW-0539">Nucleus</keyword>
<dbReference type="Gene3D" id="1.25.40.10">
    <property type="entry name" value="Tetratricopeptide repeat domain"/>
    <property type="match status" value="1"/>
</dbReference>
<dbReference type="GO" id="GO:0042162">
    <property type="term" value="F:telomeric DNA binding"/>
    <property type="evidence" value="ECO:0007669"/>
    <property type="project" value="TreeGrafter"/>
</dbReference>
<dbReference type="InterPro" id="IPR029060">
    <property type="entry name" value="PIN-like_dom_sf"/>
</dbReference>
<dbReference type="GO" id="GO:0005737">
    <property type="term" value="C:cytoplasm"/>
    <property type="evidence" value="ECO:0007669"/>
    <property type="project" value="UniProtKB-SubCell"/>
</dbReference>